<reference evidence="1" key="1">
    <citation type="submission" date="2021-02" db="EMBL/GenBank/DDBJ databases">
        <authorList>
            <person name="Nowell W R."/>
        </authorList>
    </citation>
    <scope>NUCLEOTIDE SEQUENCE</scope>
</reference>
<gene>
    <name evidence="1" type="ORF">XAT740_LOCUS49378</name>
</gene>
<accession>A0A816BXA1</accession>
<organism evidence="1 2">
    <name type="scientific">Adineta ricciae</name>
    <name type="common">Rotifer</name>
    <dbReference type="NCBI Taxonomy" id="249248"/>
    <lineage>
        <taxon>Eukaryota</taxon>
        <taxon>Metazoa</taxon>
        <taxon>Spiralia</taxon>
        <taxon>Gnathifera</taxon>
        <taxon>Rotifera</taxon>
        <taxon>Eurotatoria</taxon>
        <taxon>Bdelloidea</taxon>
        <taxon>Adinetida</taxon>
        <taxon>Adinetidae</taxon>
        <taxon>Adineta</taxon>
    </lineage>
</organism>
<dbReference type="AlphaFoldDB" id="A0A816BXA1"/>
<keyword evidence="2" id="KW-1185">Reference proteome</keyword>
<proteinExistence type="predicted"/>
<protein>
    <submittedName>
        <fullName evidence="1">Uncharacterized protein</fullName>
    </submittedName>
</protein>
<dbReference type="Proteomes" id="UP000663828">
    <property type="component" value="Unassembled WGS sequence"/>
</dbReference>
<feature type="non-terminal residue" evidence="1">
    <location>
        <position position="78"/>
    </location>
</feature>
<evidence type="ECO:0000313" key="2">
    <source>
        <dbReference type="Proteomes" id="UP000663828"/>
    </source>
</evidence>
<evidence type="ECO:0000313" key="1">
    <source>
        <dbReference type="EMBL" id="CAF1614624.1"/>
    </source>
</evidence>
<sequence length="78" mass="9356">MEDEILELSDDQKTIRYRFISQIAKENNKIAGYLRKIFHISTNGDRKKRIDVYQKILDELPFGSVDREKLLEYYAKIM</sequence>
<comment type="caution">
    <text evidence="1">The sequence shown here is derived from an EMBL/GenBank/DDBJ whole genome shotgun (WGS) entry which is preliminary data.</text>
</comment>
<name>A0A816BXA1_ADIRI</name>
<dbReference type="EMBL" id="CAJNOR010007295">
    <property type="protein sequence ID" value="CAF1614624.1"/>
    <property type="molecule type" value="Genomic_DNA"/>
</dbReference>